<feature type="compositionally biased region" description="Polar residues" evidence="1">
    <location>
        <begin position="910"/>
        <end position="943"/>
    </location>
</feature>
<evidence type="ECO:0000313" key="3">
    <source>
        <dbReference type="Proteomes" id="UP000325313"/>
    </source>
</evidence>
<feature type="compositionally biased region" description="Basic and acidic residues" evidence="1">
    <location>
        <begin position="1146"/>
        <end position="1155"/>
    </location>
</feature>
<dbReference type="EMBL" id="VDEP01000422">
    <property type="protein sequence ID" value="KAA1084962.1"/>
    <property type="molecule type" value="Genomic_DNA"/>
</dbReference>
<feature type="region of interest" description="Disordered" evidence="1">
    <location>
        <begin position="313"/>
        <end position="346"/>
    </location>
</feature>
<feature type="region of interest" description="Disordered" evidence="1">
    <location>
        <begin position="565"/>
        <end position="601"/>
    </location>
</feature>
<feature type="compositionally biased region" description="Polar residues" evidence="1">
    <location>
        <begin position="950"/>
        <end position="963"/>
    </location>
</feature>
<gene>
    <name evidence="2" type="ORF">PGTUg99_005856</name>
</gene>
<feature type="compositionally biased region" description="Acidic residues" evidence="1">
    <location>
        <begin position="755"/>
        <end position="765"/>
    </location>
</feature>
<feature type="compositionally biased region" description="Polar residues" evidence="1">
    <location>
        <begin position="314"/>
        <end position="346"/>
    </location>
</feature>
<dbReference type="AlphaFoldDB" id="A0A5B0N8B7"/>
<feature type="compositionally biased region" description="Basic residues" evidence="1">
    <location>
        <begin position="1194"/>
        <end position="1205"/>
    </location>
</feature>
<feature type="compositionally biased region" description="Polar residues" evidence="1">
    <location>
        <begin position="1110"/>
        <end position="1134"/>
    </location>
</feature>
<evidence type="ECO:0000313" key="2">
    <source>
        <dbReference type="EMBL" id="KAA1084962.1"/>
    </source>
</evidence>
<dbReference type="Proteomes" id="UP000325313">
    <property type="component" value="Unassembled WGS sequence"/>
</dbReference>
<feature type="compositionally biased region" description="Polar residues" evidence="1">
    <location>
        <begin position="1082"/>
        <end position="1091"/>
    </location>
</feature>
<feature type="compositionally biased region" description="Polar residues" evidence="1">
    <location>
        <begin position="567"/>
        <end position="598"/>
    </location>
</feature>
<reference evidence="2 3" key="1">
    <citation type="submission" date="2019-05" db="EMBL/GenBank/DDBJ databases">
        <title>Emergence of the Ug99 lineage of the wheat stem rust pathogen through somatic hybridization.</title>
        <authorList>
            <person name="Li F."/>
            <person name="Upadhyaya N.M."/>
            <person name="Sperschneider J."/>
            <person name="Matny O."/>
            <person name="Nguyen-Phuc H."/>
            <person name="Mago R."/>
            <person name="Raley C."/>
            <person name="Miller M.E."/>
            <person name="Silverstein K.A.T."/>
            <person name="Henningsen E."/>
            <person name="Hirsch C.D."/>
            <person name="Visser B."/>
            <person name="Pretorius Z.A."/>
            <person name="Steffenson B.J."/>
            <person name="Schwessinger B."/>
            <person name="Dodds P.N."/>
            <person name="Figueroa M."/>
        </authorList>
    </citation>
    <scope>NUCLEOTIDE SEQUENCE [LARGE SCALE GENOMIC DNA]</scope>
    <source>
        <strain evidence="2 3">Ug99</strain>
    </source>
</reference>
<feature type="compositionally biased region" description="Polar residues" evidence="1">
    <location>
        <begin position="822"/>
        <end position="832"/>
    </location>
</feature>
<feature type="compositionally biased region" description="Basic and acidic residues" evidence="1">
    <location>
        <begin position="718"/>
        <end position="727"/>
    </location>
</feature>
<feature type="compositionally biased region" description="Low complexity" evidence="1">
    <location>
        <begin position="769"/>
        <end position="781"/>
    </location>
</feature>
<feature type="compositionally biased region" description="Polar residues" evidence="1">
    <location>
        <begin position="1038"/>
        <end position="1063"/>
    </location>
</feature>
<protein>
    <submittedName>
        <fullName evidence="2">Uncharacterized protein</fullName>
    </submittedName>
</protein>
<feature type="region of interest" description="Disordered" evidence="1">
    <location>
        <begin position="718"/>
        <end position="1205"/>
    </location>
</feature>
<feature type="compositionally biased region" description="Polar residues" evidence="1">
    <location>
        <begin position="272"/>
        <end position="283"/>
    </location>
</feature>
<sequence>MSPMEQSVCILPATARHHQEEGSSRVDPEKYRHDLGEAVALSLAGRFPPSRSGRERMALLKVVVQQKTVCPDSNVFELVDGLLQLGGEEESGQFVVLAGIGWWNKWVSVDARRPPPQLAHIISTRPPINFAAIVLRPTSESEIQPSESNNLSPPLHIPPPLLTSSPLLITSPSLLHHGQLSTDSLRRLPGLKSLTPTARQPSVLRSPPPSIQITSRNQVRLNLSITSAFFVARRSPPQLAKIVVARRPPPLNVANYLTINAPERPALPSPSIKITSRNLTPTARQPERPALHPLLSKSHHETKLPPQLAKIASRSATHHSGSNRQAAQSPIASSATPHHSDSNRQTAQCPNIQLFIPLHPNHTKKLDTIRQAAQCPSSAIKIGLSSASVCPFTSTLTYLTELTGTSISSTSKSTHYPGTPITMMFTPESTPLRNPPPAGKPANTTVTQFLPPHAYQQPSQISNHQTKSSIIPIGTHPATPAPEERPVEPPEGSQSVTEVQYMVESMQVRCCHLKRVHARFSGRAPNLDTFHQAYVDALKAFVTEGMRKLEEAELAEQTHISVPVDVSSASKTSCSTEGVSSSPAQSELTIPNNGSDVQAQPHDPHLQVACTRQPPEFSVAPMDLDQAWRLLKNGTTTNINKLWPLDICPISAFPLPSEQITDPVDRFVDLDQTEPTRIQEGTSNSSIVTIRRSTPKQFLADQSSGIKSFDHGTQHLIESRRPSEDTRAQANLSQHETHPQTKSHLNEKAASLEPSDMECSDDEANPQESAADSQASSHSSDLVVRPKNPVTTKNHHQSPKSALPLDDLPTTEQAKSAPLGSKLTSISTSSPATGGDPSDDSAAPRTDKTLELPSDSPAVQHRTSQPPPSTNVPPKQATTDCERVEETLELSSNVSAVQDRTSQPPPSTNVPPKQATTATDQQSQEKSANPGTSGADFATQQTDETPDLPDNSSETTTVSTSPKDLSASLPASRPDVELLKSANIGTSGADSATQRADDTLDLPLNPSGAQQSPMLKTLPVMRPPISPTAPNGGLSGAGSATQRADETLNPSEATTATNSQSASKAPGTSGADETLDLPPNPSGATPANSSEATTANKSQNASSASSQTQRTELPQESSRTTSNHTTASKEQPGSTDERSTTPASEPPHDIDHNADQEPPPPYEDLPSHSRTPRKAAIDSRKRNSGASAGPSSSKPRKRKKTSKDR</sequence>
<organism evidence="2 3">
    <name type="scientific">Puccinia graminis f. sp. tritici</name>
    <dbReference type="NCBI Taxonomy" id="56615"/>
    <lineage>
        <taxon>Eukaryota</taxon>
        <taxon>Fungi</taxon>
        <taxon>Dikarya</taxon>
        <taxon>Basidiomycota</taxon>
        <taxon>Pucciniomycotina</taxon>
        <taxon>Pucciniomycetes</taxon>
        <taxon>Pucciniales</taxon>
        <taxon>Pucciniaceae</taxon>
        <taxon>Puccinia</taxon>
    </lineage>
</organism>
<comment type="caution">
    <text evidence="2">The sequence shown here is derived from an EMBL/GenBank/DDBJ whole genome shotgun (WGS) entry which is preliminary data.</text>
</comment>
<name>A0A5B0N8B7_PUCGR</name>
<evidence type="ECO:0000256" key="1">
    <source>
        <dbReference type="SAM" id="MobiDB-lite"/>
    </source>
</evidence>
<feature type="compositionally biased region" description="Basic and acidic residues" evidence="1">
    <location>
        <begin position="735"/>
        <end position="747"/>
    </location>
</feature>
<feature type="compositionally biased region" description="Polar residues" evidence="1">
    <location>
        <begin position="983"/>
        <end position="994"/>
    </location>
</feature>
<accession>A0A5B0N8B7</accession>
<feature type="compositionally biased region" description="Polar residues" evidence="1">
    <location>
        <begin position="889"/>
        <end position="902"/>
    </location>
</feature>
<feature type="compositionally biased region" description="Low complexity" evidence="1">
    <location>
        <begin position="1092"/>
        <end position="1109"/>
    </location>
</feature>
<proteinExistence type="predicted"/>
<feature type="region of interest" description="Disordered" evidence="1">
    <location>
        <begin position="186"/>
        <end position="211"/>
    </location>
</feature>
<feature type="region of interest" description="Disordered" evidence="1">
    <location>
        <begin position="262"/>
        <end position="287"/>
    </location>
</feature>
<feature type="compositionally biased region" description="Low complexity" evidence="1">
    <location>
        <begin position="1184"/>
        <end position="1193"/>
    </location>
</feature>